<evidence type="ECO:0000313" key="1">
    <source>
        <dbReference type="EMBL" id="ARF08852.1"/>
    </source>
</evidence>
<dbReference type="EMBL" id="KY684083">
    <property type="protein sequence ID" value="ARF08852.1"/>
    <property type="molecule type" value="Genomic_DNA"/>
</dbReference>
<accession>A0A1V0SAW3</accession>
<proteinExistence type="predicted"/>
<organism evidence="1">
    <name type="scientific">Catovirus CTV1</name>
    <dbReference type="NCBI Taxonomy" id="1977631"/>
    <lineage>
        <taxon>Viruses</taxon>
        <taxon>Varidnaviria</taxon>
        <taxon>Bamfordvirae</taxon>
        <taxon>Nucleocytoviricota</taxon>
        <taxon>Megaviricetes</taxon>
        <taxon>Imitervirales</taxon>
        <taxon>Mimiviridae</taxon>
        <taxon>Klosneuvirinae</taxon>
        <taxon>Catovirus</taxon>
    </lineage>
</organism>
<protein>
    <submittedName>
        <fullName evidence="1">Uncharacterized protein</fullName>
    </submittedName>
</protein>
<sequence length="231" mass="26864">MSIVIDLDREFAKFYVTGEQNNAVHQTKKTEPDNTLEITSGFGLVTQFSTISQNEKSIKSTRFLCPLFTLLTAYHFMNTNVINKLQHEKIIVVCDNIINNTKIPFSASFDDIIALSKMQNMDSKAMLNNEIDYKLLFPQENNKYCVIILKQGKYFIVAFDGATYCVRDCHMDEQYNFCDYRDLIMHLENNYNLGETMEDDFCTECEVIEYLIIDDKFELSDHLSKLCHTIE</sequence>
<reference evidence="1" key="1">
    <citation type="journal article" date="2017" name="Science">
        <title>Giant viruses with an expanded complement of translation system components.</title>
        <authorList>
            <person name="Schulz F."/>
            <person name="Yutin N."/>
            <person name="Ivanova N.N."/>
            <person name="Ortega D.R."/>
            <person name="Lee T.K."/>
            <person name="Vierheilig J."/>
            <person name="Daims H."/>
            <person name="Horn M."/>
            <person name="Wagner M."/>
            <person name="Jensen G.J."/>
            <person name="Kyrpides N.C."/>
            <person name="Koonin E.V."/>
            <person name="Woyke T."/>
        </authorList>
    </citation>
    <scope>NUCLEOTIDE SEQUENCE</scope>
    <source>
        <strain evidence="1">CTV1</strain>
    </source>
</reference>
<name>A0A1V0SAW3_9VIRU</name>
<gene>
    <name evidence="1" type="ORF">Catovirus_1_902</name>
</gene>